<evidence type="ECO:0000313" key="3">
    <source>
        <dbReference type="Proteomes" id="UP000824469"/>
    </source>
</evidence>
<evidence type="ECO:0000256" key="1">
    <source>
        <dbReference type="SAM" id="MobiDB-lite"/>
    </source>
</evidence>
<evidence type="ECO:0000313" key="2">
    <source>
        <dbReference type="EMBL" id="KAH9328882.1"/>
    </source>
</evidence>
<gene>
    <name evidence="2" type="ORF">KI387_000990</name>
</gene>
<sequence>GIMPAVWLSLKKSLRCKSNPHEVEEPQSMRNGSSLSSRSLANHLKDVFRGSKRNMHHNGNCSPCSIASTEFLNNTGLAEEAMILKDYSGFPRKSNNGSFRQCGSFKDVVIRPRNHGAVILSPAKSKHVQQSVGLNRKQTTQFVRKCEIHGAVNEACTCLRYCSQRYINTKALESLNLRSHAVSVLKEGDSTRNVVEIIFKSSWLESKIESGKIERVFKVNPTHNTLARFEEYRETVKSKASKLAKKHSRCLADGNEVLSFHGTTIMCSLGTDGFSTLCSTLDCNVCNIIRTGFPTKQVKGKGIYTAATSLRAHNSINMCQEGLMYPVKRAMMICRVIAGRVHKPLSATSDDKFSIPAGFDSVAGEVENCSKLEEIYVANPIGVLPCFFVVYS</sequence>
<keyword evidence="3" id="KW-1185">Reference proteome</keyword>
<dbReference type="AlphaFoldDB" id="A0AA38LPN6"/>
<name>A0AA38LPN6_TAXCH</name>
<reference evidence="2 3" key="1">
    <citation type="journal article" date="2021" name="Nat. Plants">
        <title>The Taxus genome provides insights into paclitaxel biosynthesis.</title>
        <authorList>
            <person name="Xiong X."/>
            <person name="Gou J."/>
            <person name="Liao Q."/>
            <person name="Li Y."/>
            <person name="Zhou Q."/>
            <person name="Bi G."/>
            <person name="Li C."/>
            <person name="Du R."/>
            <person name="Wang X."/>
            <person name="Sun T."/>
            <person name="Guo L."/>
            <person name="Liang H."/>
            <person name="Lu P."/>
            <person name="Wu Y."/>
            <person name="Zhang Z."/>
            <person name="Ro D.K."/>
            <person name="Shang Y."/>
            <person name="Huang S."/>
            <person name="Yan J."/>
        </authorList>
    </citation>
    <scope>NUCLEOTIDE SEQUENCE [LARGE SCALE GENOMIC DNA]</scope>
    <source>
        <strain evidence="2">Ta-2019</strain>
    </source>
</reference>
<dbReference type="Proteomes" id="UP000824469">
    <property type="component" value="Unassembled WGS sequence"/>
</dbReference>
<proteinExistence type="predicted"/>
<dbReference type="OMA" id="PCFFVVY"/>
<dbReference type="SUPFAM" id="SSF56399">
    <property type="entry name" value="ADP-ribosylation"/>
    <property type="match status" value="1"/>
</dbReference>
<comment type="caution">
    <text evidence="2">The sequence shown here is derived from an EMBL/GenBank/DDBJ whole genome shotgun (WGS) entry which is preliminary data.</text>
</comment>
<dbReference type="PANTHER" id="PTHR31681">
    <property type="entry name" value="C2H2-LIKE ZINC FINGER PROTEIN"/>
    <property type="match status" value="1"/>
</dbReference>
<accession>A0AA38LPN6</accession>
<dbReference type="Gene3D" id="3.90.228.10">
    <property type="match status" value="1"/>
</dbReference>
<dbReference type="EMBL" id="JAHRHJ020000001">
    <property type="protein sequence ID" value="KAH9328882.1"/>
    <property type="molecule type" value="Genomic_DNA"/>
</dbReference>
<protein>
    <recommendedName>
        <fullName evidence="4">PARP</fullName>
    </recommendedName>
</protein>
<organism evidence="2 3">
    <name type="scientific">Taxus chinensis</name>
    <name type="common">Chinese yew</name>
    <name type="synonym">Taxus wallichiana var. chinensis</name>
    <dbReference type="NCBI Taxonomy" id="29808"/>
    <lineage>
        <taxon>Eukaryota</taxon>
        <taxon>Viridiplantae</taxon>
        <taxon>Streptophyta</taxon>
        <taxon>Embryophyta</taxon>
        <taxon>Tracheophyta</taxon>
        <taxon>Spermatophyta</taxon>
        <taxon>Pinopsida</taxon>
        <taxon>Pinidae</taxon>
        <taxon>Conifers II</taxon>
        <taxon>Cupressales</taxon>
        <taxon>Taxaceae</taxon>
        <taxon>Taxus</taxon>
    </lineage>
</organism>
<feature type="region of interest" description="Disordered" evidence="1">
    <location>
        <begin position="18"/>
        <end position="37"/>
    </location>
</feature>
<evidence type="ECO:0008006" key="4">
    <source>
        <dbReference type="Google" id="ProtNLM"/>
    </source>
</evidence>
<feature type="non-terminal residue" evidence="2">
    <location>
        <position position="392"/>
    </location>
</feature>
<dbReference type="PANTHER" id="PTHR31681:SF39">
    <property type="entry name" value="OS01G0785900 PROTEIN"/>
    <property type="match status" value="1"/>
</dbReference>